<organism evidence="2 3">
    <name type="scientific">Tanacetum coccineum</name>
    <dbReference type="NCBI Taxonomy" id="301880"/>
    <lineage>
        <taxon>Eukaryota</taxon>
        <taxon>Viridiplantae</taxon>
        <taxon>Streptophyta</taxon>
        <taxon>Embryophyta</taxon>
        <taxon>Tracheophyta</taxon>
        <taxon>Spermatophyta</taxon>
        <taxon>Magnoliopsida</taxon>
        <taxon>eudicotyledons</taxon>
        <taxon>Gunneridae</taxon>
        <taxon>Pentapetalae</taxon>
        <taxon>asterids</taxon>
        <taxon>campanulids</taxon>
        <taxon>Asterales</taxon>
        <taxon>Asteraceae</taxon>
        <taxon>Asteroideae</taxon>
        <taxon>Anthemideae</taxon>
        <taxon>Anthemidinae</taxon>
        <taxon>Tanacetum</taxon>
    </lineage>
</organism>
<dbReference type="SUPFAM" id="SSF56672">
    <property type="entry name" value="DNA/RNA polymerases"/>
    <property type="match status" value="1"/>
</dbReference>
<dbReference type="CDD" id="cd01650">
    <property type="entry name" value="RT_nLTR_like"/>
    <property type="match status" value="1"/>
</dbReference>
<sequence>MDVQSTGLQFTWNQKPKGMDGILKKLDRVMANLEFRDAFVGAHAIFKTYRISDHSPSVFSIPTLVKAKPRPFKFFNVVTQHDRFKDVVSKEWAQHISGFHMFQVVKKLKCLKKPIRKLMYEKGNLHENVIRLRAKLDQLQIDLDMDPGNVRLREDEAEAVLAFNEALVIEERFLKQKAKIEWLKEGDSNSTYFHKAVKSRISRSRIDVVTDNMGVVFHNDDVAKAFISHYEVFFGQPGTTLAFNCHNLFSTSLSANEALDMVHPISSQEVKEAMFLMGNDKSPGPDRFTAAFFKSAWDIAGSDVYRAVCEFFINGKLLRELSHTTIALIPKVHSPARVNDYRSISCCNVLFKCISKIIANRIKESLKRLISPNQSAFVPGRSISHNILVTQEIMHNYHLDRGVPRCAFKVDILKAYDTVD</sequence>
<comment type="caution">
    <text evidence="2">The sequence shown here is derived from an EMBL/GenBank/DDBJ whole genome shotgun (WGS) entry which is preliminary data.</text>
</comment>
<dbReference type="InterPro" id="IPR043502">
    <property type="entry name" value="DNA/RNA_pol_sf"/>
</dbReference>
<dbReference type="PANTHER" id="PTHR46890:SF48">
    <property type="entry name" value="RNA-DIRECTED DNA POLYMERASE"/>
    <property type="match status" value="1"/>
</dbReference>
<reference evidence="2" key="1">
    <citation type="journal article" date="2022" name="Int. J. Mol. Sci.">
        <title>Draft Genome of Tanacetum Coccineum: Genomic Comparison of Closely Related Tanacetum-Family Plants.</title>
        <authorList>
            <person name="Yamashiro T."/>
            <person name="Shiraishi A."/>
            <person name="Nakayama K."/>
            <person name="Satake H."/>
        </authorList>
    </citation>
    <scope>NUCLEOTIDE SEQUENCE</scope>
</reference>
<gene>
    <name evidence="2" type="ORF">Tco_0921977</name>
</gene>
<dbReference type="InterPro" id="IPR000477">
    <property type="entry name" value="RT_dom"/>
</dbReference>
<dbReference type="InterPro" id="IPR052343">
    <property type="entry name" value="Retrotransposon-Effector_Assoc"/>
</dbReference>
<keyword evidence="3" id="KW-1185">Reference proteome</keyword>
<dbReference type="PANTHER" id="PTHR46890">
    <property type="entry name" value="NON-LTR RETROLELEMENT REVERSE TRANSCRIPTASE-LIKE PROTEIN-RELATED"/>
    <property type="match status" value="1"/>
</dbReference>
<dbReference type="Pfam" id="PF00078">
    <property type="entry name" value="RVT_1"/>
    <property type="match status" value="1"/>
</dbReference>
<protein>
    <recommendedName>
        <fullName evidence="1">Reverse transcriptase domain-containing protein</fullName>
    </recommendedName>
</protein>
<feature type="domain" description="Reverse transcriptase" evidence="1">
    <location>
        <begin position="333"/>
        <end position="420"/>
    </location>
</feature>
<dbReference type="Proteomes" id="UP001151760">
    <property type="component" value="Unassembled WGS sequence"/>
</dbReference>
<accession>A0ABQ5D023</accession>
<dbReference type="EMBL" id="BQNB010014717">
    <property type="protein sequence ID" value="GJT31558.1"/>
    <property type="molecule type" value="Genomic_DNA"/>
</dbReference>
<evidence type="ECO:0000313" key="3">
    <source>
        <dbReference type="Proteomes" id="UP001151760"/>
    </source>
</evidence>
<reference evidence="2" key="2">
    <citation type="submission" date="2022-01" db="EMBL/GenBank/DDBJ databases">
        <authorList>
            <person name="Yamashiro T."/>
            <person name="Shiraishi A."/>
            <person name="Satake H."/>
            <person name="Nakayama K."/>
        </authorList>
    </citation>
    <scope>NUCLEOTIDE SEQUENCE</scope>
</reference>
<evidence type="ECO:0000313" key="2">
    <source>
        <dbReference type="EMBL" id="GJT31558.1"/>
    </source>
</evidence>
<evidence type="ECO:0000259" key="1">
    <source>
        <dbReference type="Pfam" id="PF00078"/>
    </source>
</evidence>
<proteinExistence type="predicted"/>
<name>A0ABQ5D023_9ASTR</name>